<evidence type="ECO:0000256" key="8">
    <source>
        <dbReference type="ARBA" id="ARBA00022694"/>
    </source>
</evidence>
<keyword evidence="4" id="KW-0004">4Fe-4S</keyword>
<evidence type="ECO:0000313" key="19">
    <source>
        <dbReference type="EMBL" id="CAG6749205.1"/>
    </source>
</evidence>
<feature type="domain" description="N-acetyltransferase" evidence="17">
    <location>
        <begin position="400"/>
        <end position="555"/>
    </location>
</feature>
<evidence type="ECO:0000259" key="18">
    <source>
        <dbReference type="PROSITE" id="PS51918"/>
    </source>
</evidence>
<dbReference type="GO" id="GO:0002926">
    <property type="term" value="P:tRNA wobble base 5-methoxycarbonylmethyl-2-thiouridinylation"/>
    <property type="evidence" value="ECO:0007669"/>
    <property type="project" value="TreeGrafter"/>
</dbReference>
<keyword evidence="7 15" id="KW-0949">S-adenosyl-L-methionine</keyword>
<reference evidence="19" key="1">
    <citation type="submission" date="2021-05" db="EMBL/GenBank/DDBJ databases">
        <authorList>
            <person name="Alioto T."/>
            <person name="Alioto T."/>
            <person name="Gomez Garrido J."/>
        </authorList>
    </citation>
    <scope>NUCLEOTIDE SEQUENCE</scope>
</reference>
<feature type="domain" description="Radical SAM core" evidence="18">
    <location>
        <begin position="86"/>
        <end position="376"/>
    </location>
</feature>
<proteinExistence type="inferred from homology"/>
<keyword evidence="6 15" id="KW-0808">Transferase</keyword>
<dbReference type="PANTHER" id="PTHR11135:SF0">
    <property type="entry name" value="ELONGATOR COMPLEX PROTEIN 3"/>
    <property type="match status" value="1"/>
</dbReference>
<dbReference type="Gene3D" id="3.40.630.30">
    <property type="match status" value="1"/>
</dbReference>
<keyword evidence="8 15" id="KW-0819">tRNA processing</keyword>
<dbReference type="Pfam" id="PF00583">
    <property type="entry name" value="Acetyltransf_1"/>
    <property type="match status" value="1"/>
</dbReference>
<keyword evidence="5 15" id="KW-0820">tRNA-binding</keyword>
<evidence type="ECO:0000256" key="10">
    <source>
        <dbReference type="ARBA" id="ARBA00022884"/>
    </source>
</evidence>
<dbReference type="InterPro" id="IPR006638">
    <property type="entry name" value="Elp3/MiaA/NifB-like_rSAM"/>
</dbReference>
<dbReference type="InterPro" id="IPR039661">
    <property type="entry name" value="ELP3"/>
</dbReference>
<dbReference type="GO" id="GO:0106261">
    <property type="term" value="F:tRNA uridine(34) acetyltransferase activity"/>
    <property type="evidence" value="ECO:0007669"/>
    <property type="project" value="UniProtKB-EC"/>
</dbReference>
<dbReference type="PANTHER" id="PTHR11135">
    <property type="entry name" value="HISTONE ACETYLTRANSFERASE-RELATED"/>
    <property type="match status" value="1"/>
</dbReference>
<evidence type="ECO:0000256" key="13">
    <source>
        <dbReference type="ARBA" id="ARBA00023315"/>
    </source>
</evidence>
<keyword evidence="13 15" id="KW-0012">Acyltransferase</keyword>
<comment type="catalytic activity">
    <reaction evidence="14">
        <text>uridine(34) in tRNA + acetyl-CoA + S-adenosyl-L-methionine + H2O = 5-(carboxymethyl)uridine(34) in tRNA + 5'-deoxyadenosine + L-methionine + CoA + 2 H(+)</text>
        <dbReference type="Rhea" id="RHEA:61020"/>
        <dbReference type="Rhea" id="RHEA-COMP:10407"/>
        <dbReference type="Rhea" id="RHEA-COMP:11727"/>
        <dbReference type="ChEBI" id="CHEBI:15377"/>
        <dbReference type="ChEBI" id="CHEBI:15378"/>
        <dbReference type="ChEBI" id="CHEBI:17319"/>
        <dbReference type="ChEBI" id="CHEBI:57287"/>
        <dbReference type="ChEBI" id="CHEBI:57288"/>
        <dbReference type="ChEBI" id="CHEBI:57844"/>
        <dbReference type="ChEBI" id="CHEBI:59789"/>
        <dbReference type="ChEBI" id="CHEBI:65315"/>
        <dbReference type="ChEBI" id="CHEBI:74882"/>
        <dbReference type="EC" id="2.3.1.311"/>
    </reaction>
    <physiologicalReaction direction="left-to-right" evidence="14">
        <dbReference type="Rhea" id="RHEA:61021"/>
    </physiologicalReaction>
</comment>
<comment type="function">
    <text evidence="15">Catalytic tRNA acetyltransferase subunit of the elongator complex, which is required for multiple tRNA modifications, including mcm5U (5-methoxycarbonylmethyl uridine), mcm5s2U (5-methoxycarbonylmethyl-2-thiouridine), and ncm5U (5-carbamoylmethyl uridine). In the elongator complex, acts as a tRNA uridine(34) acetyltransferase by mediating formation of carboxymethyluridine in the wobble base at position 34 in tRNAs.</text>
</comment>
<evidence type="ECO:0000256" key="1">
    <source>
        <dbReference type="ARBA" id="ARBA00005043"/>
    </source>
</evidence>
<comment type="cofactor">
    <cofactor evidence="15 16">
        <name>[4Fe-4S] cluster</name>
        <dbReference type="ChEBI" id="CHEBI:49883"/>
    </cofactor>
    <text evidence="15 16">Binds 1 [4Fe-4S] cluster. The cluster is coordinated with 3 cysteines and an exchangeable S-adenosyl-L-methionine.</text>
</comment>
<comment type="similarity">
    <text evidence="2 15">Belongs to the ELP3 family.</text>
</comment>
<dbReference type="PROSITE" id="PS51186">
    <property type="entry name" value="GNAT"/>
    <property type="match status" value="1"/>
</dbReference>
<feature type="binding site" evidence="16">
    <location>
        <position position="103"/>
    </location>
    <ligand>
        <name>[4Fe-4S] cluster</name>
        <dbReference type="ChEBI" id="CHEBI:49883"/>
        <note>4Fe-4S-S-AdoMet</note>
    </ligand>
</feature>
<evidence type="ECO:0000256" key="16">
    <source>
        <dbReference type="PIRSR" id="PIRSR005669-1"/>
    </source>
</evidence>
<feature type="binding site" evidence="16">
    <location>
        <position position="113"/>
    </location>
    <ligand>
        <name>[4Fe-4S] cluster</name>
        <dbReference type="ChEBI" id="CHEBI:49883"/>
        <note>4Fe-4S-S-AdoMet</note>
    </ligand>
</feature>
<dbReference type="SFLD" id="SFLDS00029">
    <property type="entry name" value="Radical_SAM"/>
    <property type="match status" value="1"/>
</dbReference>
<dbReference type="NCBIfam" id="TIGR01211">
    <property type="entry name" value="ELP3"/>
    <property type="match status" value="1"/>
</dbReference>
<dbReference type="Pfam" id="PF23613">
    <property type="entry name" value="ELP3_N"/>
    <property type="match status" value="1"/>
</dbReference>
<evidence type="ECO:0000256" key="2">
    <source>
        <dbReference type="ARBA" id="ARBA00005494"/>
    </source>
</evidence>
<name>A0A8D9EEW4_9HEMI</name>
<dbReference type="GO" id="GO:0033588">
    <property type="term" value="C:elongator holoenzyme complex"/>
    <property type="evidence" value="ECO:0007669"/>
    <property type="project" value="TreeGrafter"/>
</dbReference>
<dbReference type="SUPFAM" id="SSF55729">
    <property type="entry name" value="Acyl-CoA N-acyltransferases (Nat)"/>
    <property type="match status" value="1"/>
</dbReference>
<dbReference type="EC" id="2.3.1.-" evidence="15"/>
<evidence type="ECO:0000256" key="11">
    <source>
        <dbReference type="ARBA" id="ARBA00023004"/>
    </source>
</evidence>
<keyword evidence="11 16" id="KW-0408">Iron</keyword>
<protein>
    <recommendedName>
        <fullName evidence="3 15">Elongator complex protein 3</fullName>
        <ecNumber evidence="15">2.3.1.-</ecNumber>
    </recommendedName>
</protein>
<dbReference type="SFLD" id="SFLDG01086">
    <property type="entry name" value="elongater_protein-like"/>
    <property type="match status" value="1"/>
</dbReference>
<evidence type="ECO:0000256" key="14">
    <source>
        <dbReference type="ARBA" id="ARBA00047372"/>
    </source>
</evidence>
<dbReference type="PIRSF" id="PIRSF005669">
    <property type="entry name" value="Hist_AcTrfase_ELP3"/>
    <property type="match status" value="1"/>
</dbReference>
<dbReference type="AlphaFoldDB" id="A0A8D9EEW4"/>
<dbReference type="Pfam" id="PF16199">
    <property type="entry name" value="Radical_SAM_C"/>
    <property type="match status" value="1"/>
</dbReference>
<accession>A0A8D9EEW4</accession>
<dbReference type="EMBL" id="HBUF01522198">
    <property type="protein sequence ID" value="CAG6749205.1"/>
    <property type="molecule type" value="Transcribed_RNA"/>
</dbReference>
<dbReference type="Pfam" id="PF04055">
    <property type="entry name" value="Radical_SAM"/>
    <property type="match status" value="1"/>
</dbReference>
<evidence type="ECO:0000259" key="17">
    <source>
        <dbReference type="PROSITE" id="PS51186"/>
    </source>
</evidence>
<dbReference type="InterPro" id="IPR058240">
    <property type="entry name" value="rSAM_sf"/>
</dbReference>
<sequence length="555" mass="63160">MGRNSKHGPISKLSIDERTVLTIGDIIQELLVAHRECKDVNLNQMKTRISSKYGLDSSPRLVDIIAAVPIEAKKILLPKLKAKPIRTASGIAVVAVMCKPHRCPHINMTGNICVYCPGGPDSDFEYSTQSYTGYEPTSMRAIRARYNPYVQTRHRVEQLQQLGHSVDKVEFIVMGGTFMSLSEEYRDYFIRNLHDALSGHTSNSVDEAVRYSEKSQTKCIGITIETRPDYCLKRHLSDMLRYGCTRLEIGVQSVFEDVARDTNRGHTVRAVCESFHMAKDAGFKVVVHMMPDLPNVDLERDIQQFIEFFENPAFRADGLKIYPTLVIRGTGLYELWKTGRYKSYPPGVLVDLIARILALVPPWTRVYRVQRDIPMPLVSSGVEHGNLRELALARMKDLGVQCRDVRTREVGIQEIHNKIRPYEIELIRRDYVANNGWETFLSYEDPEQDILVGLLRLRKCSPDTFRPELKSKTSIVRELHVYGSVVPVHLRDPSKFQHQGFGTLLMEEAERIAREEHGSVKISVISGVGTRNYYRKLGYELDGPYMSKSLVSDLA</sequence>
<dbReference type="InterPro" id="IPR032432">
    <property type="entry name" value="Radical_SAM_C"/>
</dbReference>
<dbReference type="InterPro" id="IPR034687">
    <property type="entry name" value="ELP3-like"/>
</dbReference>
<dbReference type="SFLD" id="SFLDF00344">
    <property type="entry name" value="ELP3-like"/>
    <property type="match status" value="1"/>
</dbReference>
<keyword evidence="9 15" id="KW-0479">Metal-binding</keyword>
<comment type="pathway">
    <text evidence="1">tRNA modification; 5-methoxycarbonylmethyl-2-thiouridine-tRNA biosynthesis.</text>
</comment>
<evidence type="ECO:0000256" key="12">
    <source>
        <dbReference type="ARBA" id="ARBA00023014"/>
    </source>
</evidence>
<keyword evidence="12 15" id="KW-0411">Iron-sulfur</keyword>
<organism evidence="19">
    <name type="scientific">Cacopsylla melanoneura</name>
    <dbReference type="NCBI Taxonomy" id="428564"/>
    <lineage>
        <taxon>Eukaryota</taxon>
        <taxon>Metazoa</taxon>
        <taxon>Ecdysozoa</taxon>
        <taxon>Arthropoda</taxon>
        <taxon>Hexapoda</taxon>
        <taxon>Insecta</taxon>
        <taxon>Pterygota</taxon>
        <taxon>Neoptera</taxon>
        <taxon>Paraneoptera</taxon>
        <taxon>Hemiptera</taxon>
        <taxon>Sternorrhyncha</taxon>
        <taxon>Psylloidea</taxon>
        <taxon>Psyllidae</taxon>
        <taxon>Psyllinae</taxon>
        <taxon>Cacopsylla</taxon>
    </lineage>
</organism>
<dbReference type="InterPro" id="IPR007197">
    <property type="entry name" value="rSAM"/>
</dbReference>
<keyword evidence="10" id="KW-0694">RNA-binding</keyword>
<dbReference type="GO" id="GO:0005737">
    <property type="term" value="C:cytoplasm"/>
    <property type="evidence" value="ECO:0007669"/>
    <property type="project" value="TreeGrafter"/>
</dbReference>
<dbReference type="GO" id="GO:0000049">
    <property type="term" value="F:tRNA binding"/>
    <property type="evidence" value="ECO:0007669"/>
    <property type="project" value="UniProtKB-KW"/>
</dbReference>
<dbReference type="SMART" id="SM00729">
    <property type="entry name" value="Elp3"/>
    <property type="match status" value="1"/>
</dbReference>
<dbReference type="CDD" id="cd01335">
    <property type="entry name" value="Radical_SAM"/>
    <property type="match status" value="1"/>
</dbReference>
<dbReference type="GO" id="GO:0046872">
    <property type="term" value="F:metal ion binding"/>
    <property type="evidence" value="ECO:0007669"/>
    <property type="project" value="UniProtKB-KW"/>
</dbReference>
<dbReference type="GO" id="GO:0051539">
    <property type="term" value="F:4 iron, 4 sulfur cluster binding"/>
    <property type="evidence" value="ECO:0007669"/>
    <property type="project" value="UniProtKB-KW"/>
</dbReference>
<dbReference type="UniPathway" id="UPA00988"/>
<dbReference type="GO" id="GO:0005634">
    <property type="term" value="C:nucleus"/>
    <property type="evidence" value="ECO:0007669"/>
    <property type="project" value="TreeGrafter"/>
</dbReference>
<dbReference type="FunFam" id="3.40.630.30:FF:000003">
    <property type="entry name" value="Elongator complex protein 3"/>
    <property type="match status" value="1"/>
</dbReference>
<evidence type="ECO:0000256" key="4">
    <source>
        <dbReference type="ARBA" id="ARBA00022485"/>
    </source>
</evidence>
<dbReference type="SUPFAM" id="SSF102114">
    <property type="entry name" value="Radical SAM enzymes"/>
    <property type="match status" value="1"/>
</dbReference>
<evidence type="ECO:0000256" key="9">
    <source>
        <dbReference type="ARBA" id="ARBA00022723"/>
    </source>
</evidence>
<dbReference type="InterPro" id="IPR056591">
    <property type="entry name" value="ELP3-like_N"/>
</dbReference>
<evidence type="ECO:0000256" key="5">
    <source>
        <dbReference type="ARBA" id="ARBA00022555"/>
    </source>
</evidence>
<dbReference type="InterPro" id="IPR016181">
    <property type="entry name" value="Acyl_CoA_acyltransferase"/>
</dbReference>
<feature type="binding site" evidence="16">
    <location>
        <position position="116"/>
    </location>
    <ligand>
        <name>[4Fe-4S] cluster</name>
        <dbReference type="ChEBI" id="CHEBI:49883"/>
        <note>4Fe-4S-S-AdoMet</note>
    </ligand>
</feature>
<evidence type="ECO:0000256" key="7">
    <source>
        <dbReference type="ARBA" id="ARBA00022691"/>
    </source>
</evidence>
<dbReference type="InterPro" id="IPR000182">
    <property type="entry name" value="GNAT_dom"/>
</dbReference>
<dbReference type="PROSITE" id="PS51918">
    <property type="entry name" value="RADICAL_SAM"/>
    <property type="match status" value="1"/>
</dbReference>
<evidence type="ECO:0000256" key="6">
    <source>
        <dbReference type="ARBA" id="ARBA00022679"/>
    </source>
</evidence>
<evidence type="ECO:0000256" key="15">
    <source>
        <dbReference type="PIRNR" id="PIRNR005669"/>
    </source>
</evidence>
<evidence type="ECO:0000256" key="3">
    <source>
        <dbReference type="ARBA" id="ARBA00020266"/>
    </source>
</evidence>